<evidence type="ECO:0000313" key="3">
    <source>
        <dbReference type="Proteomes" id="UP001213015"/>
    </source>
</evidence>
<dbReference type="AlphaFoldDB" id="A0AAP3GW55"/>
<keyword evidence="1" id="KW-0472">Membrane</keyword>
<protein>
    <submittedName>
        <fullName evidence="2">Bacteriocin-associated protein</fullName>
    </submittedName>
</protein>
<reference evidence="2" key="1">
    <citation type="submission" date="2022-01" db="EMBL/GenBank/DDBJ databases">
        <title>VMRC isolate genome collection.</title>
        <authorList>
            <person name="France M."/>
            <person name="Rutt L."/>
            <person name="Humphrys M."/>
            <person name="Ravel J."/>
        </authorList>
    </citation>
    <scope>NUCLEOTIDE SEQUENCE</scope>
    <source>
        <strain evidence="2">C0127B5</strain>
    </source>
</reference>
<organism evidence="2 3">
    <name type="scientific">Lactobacillus mulieris</name>
    <dbReference type="NCBI Taxonomy" id="2508708"/>
    <lineage>
        <taxon>Bacteria</taxon>
        <taxon>Bacillati</taxon>
        <taxon>Bacillota</taxon>
        <taxon>Bacilli</taxon>
        <taxon>Lactobacillales</taxon>
        <taxon>Lactobacillaceae</taxon>
        <taxon>Lactobacillus</taxon>
    </lineage>
</organism>
<feature type="transmembrane region" description="Helical" evidence="1">
    <location>
        <begin position="248"/>
        <end position="270"/>
    </location>
</feature>
<feature type="transmembrane region" description="Helical" evidence="1">
    <location>
        <begin position="161"/>
        <end position="181"/>
    </location>
</feature>
<proteinExistence type="predicted"/>
<evidence type="ECO:0000256" key="1">
    <source>
        <dbReference type="SAM" id="Phobius"/>
    </source>
</evidence>
<feature type="transmembrane region" description="Helical" evidence="1">
    <location>
        <begin position="215"/>
        <end position="242"/>
    </location>
</feature>
<feature type="transmembrane region" description="Helical" evidence="1">
    <location>
        <begin position="7"/>
        <end position="25"/>
    </location>
</feature>
<sequence>MFKTIKLSLFTIISIVAFFLLSTVIRQYDLETIPGEQNVIKVYGDKQKANKAQVFFELKKVARKGHYQLTLIRQNTINNSVTKSIYVFNSDLPYNASLYRNSAVKQFSSKEVELLDLKGEYYTNASSSEFVKLQSKLTDYGLKFEVGKDDFWKVAFFNENILNYLLIFISVFAIFFTVSVMEKVANLKKYAILRLNGWNFFKILVRDLLDISRPFAIILSALIIIFGVVTSWEMNLTGIIFFAKYGLILELVLLIFALLLELLSYFPLLLAKLGAAIKGQTYSAALTAVSYLLKIVLLIVVFFNLFILYSSVKNLHDDQNIMNMWISRGSGYTIQYGYVDPQDRAEEDKLGNLTKKLVAKNSDVIISRTNQEYHPASNNFDVTNGNVLIINKNFLKYNKLEDLTGKDLYKLRYQAKTLYVFVPITHKSKLSEIKKNVVDYTSFQQELSGRKGQKLNFEYILIKNPGQVFNYLIGKEISDSISTNPVFIVDSGLLSNDFYFSSATKGMIQFKNLQKLKTQLSQLGLQSYIVGITDAKTRLSNFNITISRKLTILSLTIVLSIGQLFFLMIFIASSFLQKERPRMAIRKVFGISNYDLVLKFTSFNLLIDIGVAILVAIFCGINWILIFGLIAYLILETSAIIVLAMRAERGLLTTINHGN</sequence>
<comment type="caution">
    <text evidence="2">The sequence shown here is derived from an EMBL/GenBank/DDBJ whole genome shotgun (WGS) entry which is preliminary data.</text>
</comment>
<gene>
    <name evidence="2" type="ORF">L2422_00755</name>
</gene>
<dbReference type="Proteomes" id="UP001213015">
    <property type="component" value="Unassembled WGS sequence"/>
</dbReference>
<feature type="transmembrane region" description="Helical" evidence="1">
    <location>
        <begin position="596"/>
        <end position="618"/>
    </location>
</feature>
<dbReference type="RefSeq" id="WP_006586889.1">
    <property type="nucleotide sequence ID" value="NZ_CABMGH010000061.1"/>
</dbReference>
<feature type="transmembrane region" description="Helical" evidence="1">
    <location>
        <begin position="291"/>
        <end position="312"/>
    </location>
</feature>
<accession>A0AAP3GW55</accession>
<feature type="transmembrane region" description="Helical" evidence="1">
    <location>
        <begin position="550"/>
        <end position="576"/>
    </location>
</feature>
<keyword evidence="1" id="KW-1133">Transmembrane helix</keyword>
<evidence type="ECO:0000313" key="2">
    <source>
        <dbReference type="EMBL" id="MCZ3844053.1"/>
    </source>
</evidence>
<keyword evidence="1" id="KW-0812">Transmembrane</keyword>
<feature type="transmembrane region" description="Helical" evidence="1">
    <location>
        <begin position="624"/>
        <end position="645"/>
    </location>
</feature>
<name>A0AAP3GW55_9LACO</name>
<dbReference type="EMBL" id="JAKHLF010000001">
    <property type="protein sequence ID" value="MCZ3844053.1"/>
    <property type="molecule type" value="Genomic_DNA"/>
</dbReference>